<evidence type="ECO:0000313" key="1">
    <source>
        <dbReference type="EMBL" id="GJS51064.1"/>
    </source>
</evidence>
<sequence length="171" mass="18962">MKQHSSSIMALEASISIGLNSSNAKPHQTAIEVVGQHCTNKVFNGVGQLLPKQQGKQAVKEATSKLTPEETQAKETLKKVGVCQSPRVKRISSRNSVRVGFWSGVDEEVQILAAELIFLFPRELWTSFRVLSNFDNGNAALLQPLDLSVHDFHGLFHKVKLVFDFRSHPTV</sequence>
<reference evidence="1" key="1">
    <citation type="journal article" date="2022" name="Int. J. Mol. Sci.">
        <title>Draft Genome of Tanacetum Coccineum: Genomic Comparison of Closely Related Tanacetum-Family Plants.</title>
        <authorList>
            <person name="Yamashiro T."/>
            <person name="Shiraishi A."/>
            <person name="Nakayama K."/>
            <person name="Satake H."/>
        </authorList>
    </citation>
    <scope>NUCLEOTIDE SEQUENCE</scope>
</reference>
<reference evidence="1" key="2">
    <citation type="submission" date="2022-01" db="EMBL/GenBank/DDBJ databases">
        <authorList>
            <person name="Yamashiro T."/>
            <person name="Shiraishi A."/>
            <person name="Satake H."/>
            <person name="Nakayama K."/>
        </authorList>
    </citation>
    <scope>NUCLEOTIDE SEQUENCE</scope>
</reference>
<accession>A0ABQ4WDY7</accession>
<keyword evidence="2" id="KW-1185">Reference proteome</keyword>
<gene>
    <name evidence="1" type="ORF">Tco_0624426</name>
</gene>
<proteinExistence type="predicted"/>
<organism evidence="1 2">
    <name type="scientific">Tanacetum coccineum</name>
    <dbReference type="NCBI Taxonomy" id="301880"/>
    <lineage>
        <taxon>Eukaryota</taxon>
        <taxon>Viridiplantae</taxon>
        <taxon>Streptophyta</taxon>
        <taxon>Embryophyta</taxon>
        <taxon>Tracheophyta</taxon>
        <taxon>Spermatophyta</taxon>
        <taxon>Magnoliopsida</taxon>
        <taxon>eudicotyledons</taxon>
        <taxon>Gunneridae</taxon>
        <taxon>Pentapetalae</taxon>
        <taxon>asterids</taxon>
        <taxon>campanulids</taxon>
        <taxon>Asterales</taxon>
        <taxon>Asteraceae</taxon>
        <taxon>Asteroideae</taxon>
        <taxon>Anthemideae</taxon>
        <taxon>Anthemidinae</taxon>
        <taxon>Tanacetum</taxon>
    </lineage>
</organism>
<name>A0ABQ4WDY7_9ASTR</name>
<dbReference type="Proteomes" id="UP001151760">
    <property type="component" value="Unassembled WGS sequence"/>
</dbReference>
<protein>
    <submittedName>
        <fullName evidence="1">Uncharacterized protein</fullName>
    </submittedName>
</protein>
<dbReference type="EMBL" id="BQNB010008560">
    <property type="protein sequence ID" value="GJS51064.1"/>
    <property type="molecule type" value="Genomic_DNA"/>
</dbReference>
<evidence type="ECO:0000313" key="2">
    <source>
        <dbReference type="Proteomes" id="UP001151760"/>
    </source>
</evidence>
<comment type="caution">
    <text evidence="1">The sequence shown here is derived from an EMBL/GenBank/DDBJ whole genome shotgun (WGS) entry which is preliminary data.</text>
</comment>